<dbReference type="Proteomes" id="UP001501705">
    <property type="component" value="Unassembled WGS sequence"/>
</dbReference>
<organism evidence="4 5">
    <name type="scientific">Kribbella hippodromi</name>
    <dbReference type="NCBI Taxonomy" id="434347"/>
    <lineage>
        <taxon>Bacteria</taxon>
        <taxon>Bacillati</taxon>
        <taxon>Actinomycetota</taxon>
        <taxon>Actinomycetes</taxon>
        <taxon>Propionibacteriales</taxon>
        <taxon>Kribbellaceae</taxon>
        <taxon>Kribbella</taxon>
    </lineage>
</organism>
<dbReference type="NCBIfam" id="TIGR01214">
    <property type="entry name" value="rmlD"/>
    <property type="match status" value="1"/>
</dbReference>
<accession>A0ABP4NI51</accession>
<dbReference type="Gene3D" id="3.40.50.720">
    <property type="entry name" value="NAD(P)-binding Rossmann-like Domain"/>
    <property type="match status" value="1"/>
</dbReference>
<comment type="function">
    <text evidence="2">Catalyzes the reduction of dTDP-6-deoxy-L-lyxo-4-hexulose to yield dTDP-L-rhamnose.</text>
</comment>
<feature type="domain" description="RmlD-like substrate binding" evidence="3">
    <location>
        <begin position="4"/>
        <end position="275"/>
    </location>
</feature>
<evidence type="ECO:0000313" key="5">
    <source>
        <dbReference type="Proteomes" id="UP001501705"/>
    </source>
</evidence>
<dbReference type="Pfam" id="PF04321">
    <property type="entry name" value="RmlD_sub_bind"/>
    <property type="match status" value="1"/>
</dbReference>
<dbReference type="CDD" id="cd05254">
    <property type="entry name" value="dTDP_HR_like_SDR_e"/>
    <property type="match status" value="1"/>
</dbReference>
<dbReference type="InterPro" id="IPR029903">
    <property type="entry name" value="RmlD-like-bd"/>
</dbReference>
<evidence type="ECO:0000256" key="1">
    <source>
        <dbReference type="ARBA" id="ARBA00010944"/>
    </source>
</evidence>
<dbReference type="InterPro" id="IPR036291">
    <property type="entry name" value="NAD(P)-bd_dom_sf"/>
</dbReference>
<comment type="similarity">
    <text evidence="1 2">Belongs to the dTDP-4-dehydrorhamnose reductase family.</text>
</comment>
<dbReference type="PANTHER" id="PTHR10491">
    <property type="entry name" value="DTDP-4-DEHYDRORHAMNOSE REDUCTASE"/>
    <property type="match status" value="1"/>
</dbReference>
<evidence type="ECO:0000256" key="2">
    <source>
        <dbReference type="RuleBase" id="RU364082"/>
    </source>
</evidence>
<reference evidence="5" key="1">
    <citation type="journal article" date="2019" name="Int. J. Syst. Evol. Microbiol.">
        <title>The Global Catalogue of Microorganisms (GCM) 10K type strain sequencing project: providing services to taxonomists for standard genome sequencing and annotation.</title>
        <authorList>
            <consortium name="The Broad Institute Genomics Platform"/>
            <consortium name="The Broad Institute Genome Sequencing Center for Infectious Disease"/>
            <person name="Wu L."/>
            <person name="Ma J."/>
        </authorList>
    </citation>
    <scope>NUCLEOTIDE SEQUENCE [LARGE SCALE GENOMIC DNA]</scope>
    <source>
        <strain evidence="5">JCM 15572</strain>
    </source>
</reference>
<sequence>MVRWLVTGAGGMLGQELVPLLPRSTTTALSRRDLDVTNEQAVLAAVAGHDVVANLAAWVDADRAEAEPGPASRVNATGAANVARACRLHGARMIHISSDYVFDGSATEPYPEDATVRPISAYGRGKAEGERAVLACLPETGLILRTAWLFGAYGKNFVGTMHRLAETRDHVDVVTDQTGQPTWARDLAERIVRVVEVGVPAGIYHATNGGSATWFELARAVFAATGHDPGRVRPTTSDRLGRAAPRPRYSVLSHDGWRRTVLPPMRHWRAAFDAAMPTLIPNQALTPNQEGRSR</sequence>
<dbReference type="SUPFAM" id="SSF51735">
    <property type="entry name" value="NAD(P)-binding Rossmann-fold domains"/>
    <property type="match status" value="1"/>
</dbReference>
<evidence type="ECO:0000259" key="3">
    <source>
        <dbReference type="Pfam" id="PF04321"/>
    </source>
</evidence>
<dbReference type="EC" id="1.1.1.133" evidence="2"/>
<dbReference type="InterPro" id="IPR005913">
    <property type="entry name" value="dTDP_dehydrorham_reduct"/>
</dbReference>
<gene>
    <name evidence="4" type="primary">rfbD</name>
    <name evidence="4" type="ORF">GCM10009804_18570</name>
</gene>
<comment type="caution">
    <text evidence="4">The sequence shown here is derived from an EMBL/GenBank/DDBJ whole genome shotgun (WGS) entry which is preliminary data.</text>
</comment>
<dbReference type="PANTHER" id="PTHR10491:SF4">
    <property type="entry name" value="METHIONINE ADENOSYLTRANSFERASE 2 SUBUNIT BETA"/>
    <property type="match status" value="1"/>
</dbReference>
<proteinExistence type="inferred from homology"/>
<dbReference type="RefSeq" id="WP_344232983.1">
    <property type="nucleotide sequence ID" value="NZ_BAAAPH010000005.1"/>
</dbReference>
<name>A0ABP4NI51_9ACTN</name>
<protein>
    <recommendedName>
        <fullName evidence="2">dTDP-4-dehydrorhamnose reductase</fullName>
        <ecNumber evidence="2">1.1.1.133</ecNumber>
    </recommendedName>
</protein>
<keyword evidence="5" id="KW-1185">Reference proteome</keyword>
<comment type="pathway">
    <text evidence="2">Carbohydrate biosynthesis; dTDP-L-rhamnose biosynthesis.</text>
</comment>
<keyword evidence="2" id="KW-0560">Oxidoreductase</keyword>
<keyword evidence="2" id="KW-0521">NADP</keyword>
<evidence type="ECO:0000313" key="4">
    <source>
        <dbReference type="EMBL" id="GAA1562133.1"/>
    </source>
</evidence>
<dbReference type="EMBL" id="BAAAPH010000005">
    <property type="protein sequence ID" value="GAA1562133.1"/>
    <property type="molecule type" value="Genomic_DNA"/>
</dbReference>
<dbReference type="Gene3D" id="3.90.25.10">
    <property type="entry name" value="UDP-galactose 4-epimerase, domain 1"/>
    <property type="match status" value="1"/>
</dbReference>